<dbReference type="GO" id="GO:0016747">
    <property type="term" value="F:acyltransferase activity, transferring groups other than amino-acyl groups"/>
    <property type="evidence" value="ECO:0007669"/>
    <property type="project" value="InterPro"/>
</dbReference>
<organism evidence="2 3">
    <name type="scientific">Corynebacterium anserum</name>
    <dbReference type="NCBI Taxonomy" id="2684406"/>
    <lineage>
        <taxon>Bacteria</taxon>
        <taxon>Bacillati</taxon>
        <taxon>Actinomycetota</taxon>
        <taxon>Actinomycetes</taxon>
        <taxon>Mycobacteriales</taxon>
        <taxon>Corynebacteriaceae</taxon>
        <taxon>Corynebacterium</taxon>
    </lineage>
</organism>
<keyword evidence="2" id="KW-0808">Transferase</keyword>
<evidence type="ECO:0000313" key="2">
    <source>
        <dbReference type="EMBL" id="QNH95845.1"/>
    </source>
</evidence>
<evidence type="ECO:0000259" key="1">
    <source>
        <dbReference type="Pfam" id="PF13508"/>
    </source>
</evidence>
<name>A0A7G7YMX5_9CORY</name>
<dbReference type="CDD" id="cd04301">
    <property type="entry name" value="NAT_SF"/>
    <property type="match status" value="1"/>
</dbReference>
<accession>A0A7G7YMX5</accession>
<dbReference type="SUPFAM" id="SSF55729">
    <property type="entry name" value="Acyl-CoA N-acyltransferases (Nat)"/>
    <property type="match status" value="1"/>
</dbReference>
<protein>
    <submittedName>
        <fullName evidence="2">GNAT family N-acetyltransferase</fullName>
    </submittedName>
</protein>
<dbReference type="RefSeq" id="WP_185769113.1">
    <property type="nucleotide sequence ID" value="NZ_CP046883.1"/>
</dbReference>
<reference evidence="2 3" key="1">
    <citation type="submission" date="2019-12" db="EMBL/GenBank/DDBJ databases">
        <title>Corynebacterium sp. nov., isolated from feces of the Anser Albifrons in China.</title>
        <authorList>
            <person name="Liu Q."/>
        </authorList>
    </citation>
    <scope>NUCLEOTIDE SEQUENCE [LARGE SCALE GENOMIC DNA]</scope>
    <source>
        <strain evidence="2 3">23H37-10</strain>
    </source>
</reference>
<dbReference type="KEGG" id="cans:GP473_03385"/>
<dbReference type="EMBL" id="CP046883">
    <property type="protein sequence ID" value="QNH95845.1"/>
    <property type="molecule type" value="Genomic_DNA"/>
</dbReference>
<sequence length="217" mass="24377">MPDDAGFSVPAAQAKVSILPATPGQFFRRIDELVDIHLAAMNYSPSLFHQRKDLWLSSTGRYDFLSHIALIHGDGVDPNLDDMRQRSAGICFSFHGTPDTWWYQQVYRGLILAGHSREEAHRTLTDYSELSEIHVSPHLQGRGIGKALLHTHLQSVSTSKVMLSTPEIEGESNGAWRLYRKLGFTDVLRGFLFPSDARPFAILERATHMPGTRPHTD</sequence>
<dbReference type="Gene3D" id="3.40.630.30">
    <property type="match status" value="1"/>
</dbReference>
<proteinExistence type="predicted"/>
<gene>
    <name evidence="2" type="ORF">GP473_03385</name>
</gene>
<dbReference type="Pfam" id="PF13508">
    <property type="entry name" value="Acetyltransf_7"/>
    <property type="match status" value="1"/>
</dbReference>
<keyword evidence="3" id="KW-1185">Reference proteome</keyword>
<dbReference type="InterPro" id="IPR000182">
    <property type="entry name" value="GNAT_dom"/>
</dbReference>
<evidence type="ECO:0000313" key="3">
    <source>
        <dbReference type="Proteomes" id="UP000515275"/>
    </source>
</evidence>
<dbReference type="InterPro" id="IPR016181">
    <property type="entry name" value="Acyl_CoA_acyltransferase"/>
</dbReference>
<feature type="domain" description="N-acetyltransferase" evidence="1">
    <location>
        <begin position="127"/>
        <end position="185"/>
    </location>
</feature>
<dbReference type="AlphaFoldDB" id="A0A7G7YMX5"/>
<dbReference type="Proteomes" id="UP000515275">
    <property type="component" value="Chromosome"/>
</dbReference>